<dbReference type="STRING" id="202951.GCA_001485025_00875"/>
<sequence>MAKLDDNVMKNFFLNLTRIVEANPRVYFAVIAGIALCLMLFIAEAVHIQKIAEAAHTKDQLLLNELIQPIVSRYTWSRVLAIAAMVFWSTAEYRKTKKQLGLK</sequence>
<gene>
    <name evidence="2" type="ORF">EXE25_00185</name>
</gene>
<evidence type="ECO:0000313" key="2">
    <source>
        <dbReference type="EMBL" id="RZG69744.1"/>
    </source>
</evidence>
<accession>A0A4Q7B0N7</accession>
<dbReference type="RefSeq" id="WP_005007532.1">
    <property type="nucleotide sequence ID" value="NZ_AP024595.1"/>
</dbReference>
<keyword evidence="1" id="KW-0472">Membrane</keyword>
<reference evidence="2 3" key="1">
    <citation type="submission" date="2019-02" db="EMBL/GenBank/DDBJ databases">
        <title>The Batch Genome Submission of Acinetobacter spp. strains.</title>
        <authorList>
            <person name="Qin J."/>
            <person name="Hu Y."/>
            <person name="Ye H."/>
            <person name="Wei L."/>
            <person name="Feng Y."/>
            <person name="Zong Z."/>
        </authorList>
    </citation>
    <scope>NUCLEOTIDE SEQUENCE [LARGE SCALE GENOMIC DNA]</scope>
    <source>
        <strain evidence="2 3">WCHABo060081</strain>
    </source>
</reference>
<keyword evidence="1" id="KW-1133">Transmembrane helix</keyword>
<proteinExistence type="predicted"/>
<comment type="caution">
    <text evidence="2">The sequence shown here is derived from an EMBL/GenBank/DDBJ whole genome shotgun (WGS) entry which is preliminary data.</text>
</comment>
<dbReference type="AlphaFoldDB" id="A0A4Q7B0N7"/>
<keyword evidence="1" id="KW-0812">Transmembrane</keyword>
<dbReference type="EMBL" id="SGSU01000001">
    <property type="protein sequence ID" value="RZG69744.1"/>
    <property type="molecule type" value="Genomic_DNA"/>
</dbReference>
<organism evidence="2 3">
    <name type="scientific">Acinetobacter bouvetii</name>
    <dbReference type="NCBI Taxonomy" id="202951"/>
    <lineage>
        <taxon>Bacteria</taxon>
        <taxon>Pseudomonadati</taxon>
        <taxon>Pseudomonadota</taxon>
        <taxon>Gammaproteobacteria</taxon>
        <taxon>Moraxellales</taxon>
        <taxon>Moraxellaceae</taxon>
        <taxon>Acinetobacter</taxon>
    </lineage>
</organism>
<feature type="transmembrane region" description="Helical" evidence="1">
    <location>
        <begin position="26"/>
        <end position="46"/>
    </location>
</feature>
<feature type="transmembrane region" description="Helical" evidence="1">
    <location>
        <begin position="66"/>
        <end position="88"/>
    </location>
</feature>
<dbReference type="Proteomes" id="UP000293483">
    <property type="component" value="Unassembled WGS sequence"/>
</dbReference>
<name>A0A4Q7B0N7_9GAMM</name>
<evidence type="ECO:0000256" key="1">
    <source>
        <dbReference type="SAM" id="Phobius"/>
    </source>
</evidence>
<evidence type="ECO:0000313" key="3">
    <source>
        <dbReference type="Proteomes" id="UP000293483"/>
    </source>
</evidence>
<protein>
    <submittedName>
        <fullName evidence="2">Uncharacterized protein</fullName>
    </submittedName>
</protein>